<organism evidence="1 2">
    <name type="scientific">Chlorovirus heliozoae</name>
    <dbReference type="NCBI Taxonomy" id="322019"/>
    <lineage>
        <taxon>Viruses</taxon>
        <taxon>Varidnaviria</taxon>
        <taxon>Bamfordvirae</taxon>
        <taxon>Nucleocytoviricota</taxon>
        <taxon>Megaviricetes</taxon>
        <taxon>Algavirales</taxon>
        <taxon>Phycodnaviridae</taxon>
        <taxon>Chlorovirus</taxon>
    </lineage>
</organism>
<proteinExistence type="predicted"/>
<dbReference type="GeneID" id="5470612"/>
<dbReference type="Proteomes" id="UP000202420">
    <property type="component" value="Segment"/>
</dbReference>
<dbReference type="RefSeq" id="YP_001426491.1">
    <property type="nucleotide sequence ID" value="NC_008724.1"/>
</dbReference>
<dbReference type="EMBL" id="EF101928">
    <property type="protein sequence ID" value="ABT16144.1"/>
    <property type="molecule type" value="Genomic_DNA"/>
</dbReference>
<evidence type="ECO:0000313" key="2">
    <source>
        <dbReference type="Proteomes" id="UP000202420"/>
    </source>
</evidence>
<sequence>MRQHQYLRAVLSSNYVSHRTLFLVGRIGIRRVVISVRIQIIVACGKLLEETVDLCKEGHDDFGNKVVGFSEEGVLYPEGSRGQMTQRLPREPIWALGHVFVILRAIEFGTIERMLTRAYATDGKLLEELHDFCGEGHPDIYLRVNKINTGNIWIPVR</sequence>
<evidence type="ECO:0000313" key="1">
    <source>
        <dbReference type="EMBL" id="ABT16144.1"/>
    </source>
</evidence>
<protein>
    <submittedName>
        <fullName evidence="1">Uncharacterized protein z010R</fullName>
    </submittedName>
</protein>
<keyword evidence="2" id="KW-1185">Reference proteome</keyword>
<name>A7K7X0_9PHYC</name>
<accession>A7K7X0</accession>
<reference evidence="1 2" key="1">
    <citation type="submission" date="2006-09" db="EMBL/GenBank/DDBJ databases">
        <title>Sequence and annotation of the 288-kb ATCV-1 virus that infects an endosymbiotic Chlorella strain of the heliozoon Acanthocystis turfacea.</title>
        <authorList>
            <person name="Fitzgerald L.A."/>
            <person name="Graves M.V."/>
            <person name="Li X."/>
            <person name="Pfitzner A.J.P."/>
            <person name="Hartigan J."/>
            <person name="Van Etten J.L."/>
        </authorList>
    </citation>
    <scope>NUCLEOTIDE SEQUENCE [LARGE SCALE GENOMIC DNA]</scope>
    <source>
        <strain evidence="1 2">ATCV-1</strain>
    </source>
</reference>
<gene>
    <name evidence="1" type="primary">z010R</name>
    <name evidence="1" type="ORF">ATCV1_z010R</name>
</gene>
<dbReference type="KEGG" id="vg:5470612"/>